<keyword evidence="3" id="KW-1185">Reference proteome</keyword>
<gene>
    <name evidence="2" type="ORF">GWK08_08070</name>
</gene>
<dbReference type="RefSeq" id="WP_163606430.1">
    <property type="nucleotide sequence ID" value="NZ_JAABOO010000002.1"/>
</dbReference>
<keyword evidence="1" id="KW-0812">Transmembrane</keyword>
<proteinExistence type="predicted"/>
<evidence type="ECO:0000313" key="3">
    <source>
        <dbReference type="Proteomes" id="UP000468581"/>
    </source>
</evidence>
<accession>A0A6P0UNG7</accession>
<feature type="transmembrane region" description="Helical" evidence="1">
    <location>
        <begin position="65"/>
        <end position="86"/>
    </location>
</feature>
<organism evidence="2 3">
    <name type="scientific">Leptobacterium flavescens</name>
    <dbReference type="NCBI Taxonomy" id="472055"/>
    <lineage>
        <taxon>Bacteria</taxon>
        <taxon>Pseudomonadati</taxon>
        <taxon>Bacteroidota</taxon>
        <taxon>Flavobacteriia</taxon>
        <taxon>Flavobacteriales</taxon>
        <taxon>Flavobacteriaceae</taxon>
        <taxon>Leptobacterium</taxon>
    </lineage>
</organism>
<evidence type="ECO:0000256" key="1">
    <source>
        <dbReference type="SAM" id="Phobius"/>
    </source>
</evidence>
<comment type="caution">
    <text evidence="2">The sequence shown here is derived from an EMBL/GenBank/DDBJ whole genome shotgun (WGS) entry which is preliminary data.</text>
</comment>
<keyword evidence="1" id="KW-1133">Transmembrane helix</keyword>
<keyword evidence="1" id="KW-0472">Membrane</keyword>
<evidence type="ECO:0000313" key="2">
    <source>
        <dbReference type="EMBL" id="NER13389.1"/>
    </source>
</evidence>
<protein>
    <submittedName>
        <fullName evidence="2">Uncharacterized protein</fullName>
    </submittedName>
</protein>
<dbReference type="Proteomes" id="UP000468581">
    <property type="component" value="Unassembled WGS sequence"/>
</dbReference>
<dbReference type="EMBL" id="JAABOO010000002">
    <property type="protein sequence ID" value="NER13389.1"/>
    <property type="molecule type" value="Genomic_DNA"/>
</dbReference>
<sequence length="87" mass="10054">MHGGLSQFKALVARRKELPSSGKKRFDSSKVKRTTKTGIQEPVISDFELKKIKDRIQAESRTERLRYYTIATLALLLFCGILYFLLF</sequence>
<dbReference type="AlphaFoldDB" id="A0A6P0UNG7"/>
<reference evidence="2 3" key="1">
    <citation type="submission" date="2020-01" db="EMBL/GenBank/DDBJ databases">
        <title>Leptobacterium flavescens.</title>
        <authorList>
            <person name="Wang G."/>
        </authorList>
    </citation>
    <scope>NUCLEOTIDE SEQUENCE [LARGE SCALE GENOMIC DNA]</scope>
    <source>
        <strain evidence="2 3">KCTC 22160</strain>
    </source>
</reference>
<name>A0A6P0UNG7_9FLAO</name>